<comment type="caution">
    <text evidence="1">The sequence shown here is derived from an EMBL/GenBank/DDBJ whole genome shotgun (WGS) entry which is preliminary data.</text>
</comment>
<dbReference type="AlphaFoldDB" id="A0AAD4WDP9"/>
<name>A0AAD4WDP9_PRUDU</name>
<gene>
    <name evidence="1" type="ORF">L3X38_020387</name>
</gene>
<accession>A0AAD4WDP9</accession>
<evidence type="ECO:0000313" key="1">
    <source>
        <dbReference type="EMBL" id="KAI5341113.1"/>
    </source>
</evidence>
<organism evidence="1 2">
    <name type="scientific">Prunus dulcis</name>
    <name type="common">Almond</name>
    <name type="synonym">Amygdalus dulcis</name>
    <dbReference type="NCBI Taxonomy" id="3755"/>
    <lineage>
        <taxon>Eukaryota</taxon>
        <taxon>Viridiplantae</taxon>
        <taxon>Streptophyta</taxon>
        <taxon>Embryophyta</taxon>
        <taxon>Tracheophyta</taxon>
        <taxon>Spermatophyta</taxon>
        <taxon>Magnoliopsida</taxon>
        <taxon>eudicotyledons</taxon>
        <taxon>Gunneridae</taxon>
        <taxon>Pentapetalae</taxon>
        <taxon>rosids</taxon>
        <taxon>fabids</taxon>
        <taxon>Rosales</taxon>
        <taxon>Rosaceae</taxon>
        <taxon>Amygdaloideae</taxon>
        <taxon>Amygdaleae</taxon>
        <taxon>Prunus</taxon>
    </lineage>
</organism>
<reference evidence="1 2" key="1">
    <citation type="journal article" date="2022" name="G3 (Bethesda)">
        <title>Whole-genome sequence and methylome profiling of the almond [Prunus dulcis (Mill.) D.A. Webb] cultivar 'Nonpareil'.</title>
        <authorList>
            <person name="D'Amico-Willman K.M."/>
            <person name="Ouma W.Z."/>
            <person name="Meulia T."/>
            <person name="Sideli G.M."/>
            <person name="Gradziel T.M."/>
            <person name="Fresnedo-Ramirez J."/>
        </authorList>
    </citation>
    <scope>NUCLEOTIDE SEQUENCE [LARGE SCALE GENOMIC DNA]</scope>
    <source>
        <strain evidence="1">Clone GOH B32 T37-40</strain>
    </source>
</reference>
<proteinExistence type="predicted"/>
<dbReference type="EMBL" id="JAJFAZ020000003">
    <property type="protein sequence ID" value="KAI5341113.1"/>
    <property type="molecule type" value="Genomic_DNA"/>
</dbReference>
<protein>
    <submittedName>
        <fullName evidence="1">Uncharacterized protein</fullName>
    </submittedName>
</protein>
<evidence type="ECO:0000313" key="2">
    <source>
        <dbReference type="Proteomes" id="UP001054821"/>
    </source>
</evidence>
<keyword evidence="2" id="KW-1185">Reference proteome</keyword>
<dbReference type="Proteomes" id="UP001054821">
    <property type="component" value="Chromosome 3"/>
</dbReference>
<sequence>MPYIVDQTAGKLGRGEDLKSVIPWLVLRNPYFTFLHAVTSCPGRPCARLFVAGGAHTRLLRAQNSFGCLDTLFEIATQALCVEA</sequence>